<dbReference type="InterPro" id="IPR019800">
    <property type="entry name" value="Glyco_hydro_3_AS"/>
</dbReference>
<evidence type="ECO:0000313" key="8">
    <source>
        <dbReference type="Proteomes" id="UP000310754"/>
    </source>
</evidence>
<dbReference type="InterPro" id="IPR011658">
    <property type="entry name" value="PA14_dom"/>
</dbReference>
<dbReference type="Gene3D" id="3.20.20.300">
    <property type="entry name" value="Glycoside hydrolase, family 3, N-terminal domain"/>
    <property type="match status" value="1"/>
</dbReference>
<comment type="caution">
    <text evidence="7">The sequence shown here is derived from an EMBL/GenBank/DDBJ whole genome shotgun (WGS) entry which is preliminary data.</text>
</comment>
<dbReference type="Pfam" id="PF07691">
    <property type="entry name" value="PA14"/>
    <property type="match status" value="1"/>
</dbReference>
<reference evidence="7 8" key="1">
    <citation type="submission" date="2019-04" db="EMBL/GenBank/DDBJ databases">
        <title>Rhizobium terrae sp. nov., isolated from a paddy soil.</title>
        <authorList>
            <person name="Lin S.-Y."/>
            <person name="Hameed A."/>
            <person name="Huang H.-I."/>
            <person name="Young C.-C."/>
        </authorList>
    </citation>
    <scope>NUCLEOTIDE SEQUENCE [LARGE SCALE GENOMIC DNA]</scope>
    <source>
        <strain evidence="7 8">CC-HIH110</strain>
    </source>
</reference>
<dbReference type="InterPro" id="IPR037524">
    <property type="entry name" value="PA14/GLEYA"/>
</dbReference>
<evidence type="ECO:0000256" key="1">
    <source>
        <dbReference type="ARBA" id="ARBA00005336"/>
    </source>
</evidence>
<comment type="similarity">
    <text evidence="1 5">Belongs to the glycosyl hydrolase 3 family.</text>
</comment>
<dbReference type="InterPro" id="IPR036962">
    <property type="entry name" value="Glyco_hydro_3_N_sf"/>
</dbReference>
<dbReference type="RefSeq" id="WP_190235611.1">
    <property type="nucleotide sequence ID" value="NZ_SSOA01000003.1"/>
</dbReference>
<dbReference type="Pfam" id="PF01915">
    <property type="entry name" value="Glyco_hydro_3_C"/>
    <property type="match status" value="1"/>
</dbReference>
<dbReference type="SUPFAM" id="SSF52279">
    <property type="entry name" value="Beta-D-glucan exohydrolase, C-terminal domain"/>
    <property type="match status" value="1"/>
</dbReference>
<dbReference type="PROSITE" id="PS00775">
    <property type="entry name" value="GLYCOSYL_HYDROL_F3"/>
    <property type="match status" value="1"/>
</dbReference>
<dbReference type="InterPro" id="IPR036881">
    <property type="entry name" value="Glyco_hydro_3_C_sf"/>
</dbReference>
<evidence type="ECO:0000256" key="3">
    <source>
        <dbReference type="ARBA" id="ARBA00023277"/>
    </source>
</evidence>
<gene>
    <name evidence="7" type="ORF">E6C51_08090</name>
</gene>
<dbReference type="Gene3D" id="3.40.50.1700">
    <property type="entry name" value="Glycoside hydrolase family 3 C-terminal domain"/>
    <property type="match status" value="1"/>
</dbReference>
<evidence type="ECO:0000259" key="6">
    <source>
        <dbReference type="PROSITE" id="PS51820"/>
    </source>
</evidence>
<accession>A0A4S3ZY00</accession>
<sequence>MDNTVLEKTQKPLAQEDKALLTAGATMWGTAAVGGLPVLNMADGPMGVASGRVDERDVAVLTPAPVALGASWDADLVYRMGQVIAADAARTGVDALLAPNLNLPRSPLAGRAFEYFSEDPFLTGSLGFAWTQGLQAEGVGAIPKHMACNDSETDRNTVDIQVDEATLREVYMLPFEMQLTARPAGFLMAYNRVNGSYCAEHALMMQRIVKGEWRYDGMLISDWFGVQNGLASAQNGLDLEMPGPGRHMGQHVLSMLEDGTLTQERLNDAAERVASAARRFAGKGRQAPLDREALAEAAAAGMVLLKNEGDVLPLDPERHRRIALIGPNWTAPCYQGGTFAKIAVDPALPTPYQAVTSALKGRFDLVFAQGCLSEPILPPMPVRPIQDLGDGRSEGMTVCYFDSHDFTRQPVAQETRATNSLTWFARTAVAAIIDRAAGVRASGLFIPKHTGRHLLYVGGTGSIRVLVNGVLLHEDHAVYAPADIMGRLKSGEADCIEVMVDNLKPIKIEIELRYPPAHVQGLWYGLAEPDRSEDMLREAEKVAASADLVLLMVGETSDASVESKDRQGLDLSTRQLELIRRVSAANPATVAIVNVGHALSLGFDDQVRALMLALYPGQEFGTALAHVLTGTREPGGRLAFSIARSADDYPAFGLQPDAQGRLSYDEGRLIGYRGLQVRQRKPHFGLGHGMGYARIALTATKFAEGRLSATMTNSADRPGKAVVQLYAQLSGEDFLSLVGYACGMVPAKGQSQMTVVPDMRPLRRWQNDQWITPSNVTFYAGETLESALQRGEIGTLP</sequence>
<dbReference type="PANTHER" id="PTHR42715">
    <property type="entry name" value="BETA-GLUCOSIDASE"/>
    <property type="match status" value="1"/>
</dbReference>
<keyword evidence="3" id="KW-0119">Carbohydrate metabolism</keyword>
<protein>
    <submittedName>
        <fullName evidence="7">Beta-glucosidase</fullName>
    </submittedName>
</protein>
<evidence type="ECO:0000256" key="5">
    <source>
        <dbReference type="RuleBase" id="RU361161"/>
    </source>
</evidence>
<dbReference type="Proteomes" id="UP000310754">
    <property type="component" value="Unassembled WGS sequence"/>
</dbReference>
<dbReference type="PRINTS" id="PR00133">
    <property type="entry name" value="GLHYDRLASE3"/>
</dbReference>
<dbReference type="InterPro" id="IPR002772">
    <property type="entry name" value="Glyco_hydro_3_C"/>
</dbReference>
<dbReference type="PANTHER" id="PTHR42715:SF10">
    <property type="entry name" value="BETA-GLUCOSIDASE"/>
    <property type="match status" value="1"/>
</dbReference>
<evidence type="ECO:0000313" key="7">
    <source>
        <dbReference type="EMBL" id="THF50800.1"/>
    </source>
</evidence>
<dbReference type="SMART" id="SM00758">
    <property type="entry name" value="PA14"/>
    <property type="match status" value="1"/>
</dbReference>
<keyword evidence="4 5" id="KW-0326">Glycosidase</keyword>
<evidence type="ECO:0000256" key="2">
    <source>
        <dbReference type="ARBA" id="ARBA00022801"/>
    </source>
</evidence>
<evidence type="ECO:0000256" key="4">
    <source>
        <dbReference type="ARBA" id="ARBA00023295"/>
    </source>
</evidence>
<dbReference type="GO" id="GO:0004553">
    <property type="term" value="F:hydrolase activity, hydrolyzing O-glycosyl compounds"/>
    <property type="evidence" value="ECO:0007669"/>
    <property type="project" value="InterPro"/>
</dbReference>
<feature type="domain" description="PA14" evidence="6">
    <location>
        <begin position="391"/>
        <end position="540"/>
    </location>
</feature>
<dbReference type="SUPFAM" id="SSF51445">
    <property type="entry name" value="(Trans)glycosidases"/>
    <property type="match status" value="1"/>
</dbReference>
<dbReference type="Gene3D" id="2.60.120.260">
    <property type="entry name" value="Galactose-binding domain-like"/>
    <property type="match status" value="1"/>
</dbReference>
<dbReference type="AlphaFoldDB" id="A0A4S3ZY00"/>
<dbReference type="InterPro" id="IPR001764">
    <property type="entry name" value="Glyco_hydro_3_N"/>
</dbReference>
<dbReference type="GO" id="GO:0005975">
    <property type="term" value="P:carbohydrate metabolic process"/>
    <property type="evidence" value="ECO:0007669"/>
    <property type="project" value="InterPro"/>
</dbReference>
<dbReference type="InterPro" id="IPR050288">
    <property type="entry name" value="Cellulose_deg_GH3"/>
</dbReference>
<organism evidence="7 8">
    <name type="scientific">Allorhizobium terrae</name>
    <dbReference type="NCBI Taxonomy" id="1848972"/>
    <lineage>
        <taxon>Bacteria</taxon>
        <taxon>Pseudomonadati</taxon>
        <taxon>Pseudomonadota</taxon>
        <taxon>Alphaproteobacteria</taxon>
        <taxon>Hyphomicrobiales</taxon>
        <taxon>Rhizobiaceae</taxon>
        <taxon>Rhizobium/Agrobacterium group</taxon>
        <taxon>Allorhizobium</taxon>
    </lineage>
</organism>
<keyword evidence="2 5" id="KW-0378">Hydrolase</keyword>
<name>A0A4S3ZY00_9HYPH</name>
<dbReference type="Pfam" id="PF00933">
    <property type="entry name" value="Glyco_hydro_3"/>
    <property type="match status" value="1"/>
</dbReference>
<dbReference type="EMBL" id="SSOA01000003">
    <property type="protein sequence ID" value="THF50800.1"/>
    <property type="molecule type" value="Genomic_DNA"/>
</dbReference>
<dbReference type="PROSITE" id="PS51820">
    <property type="entry name" value="PA14"/>
    <property type="match status" value="1"/>
</dbReference>
<proteinExistence type="inferred from homology"/>
<dbReference type="InterPro" id="IPR017853">
    <property type="entry name" value="GH"/>
</dbReference>
<keyword evidence="8" id="KW-1185">Reference proteome</keyword>